<protein>
    <recommendedName>
        <fullName evidence="3">Helix-turn-helix domain-containing protein</fullName>
    </recommendedName>
</protein>
<evidence type="ECO:0000313" key="1">
    <source>
        <dbReference type="EMBL" id="SFN40781.1"/>
    </source>
</evidence>
<gene>
    <name evidence="1" type="ORF">SAMN05421594_2640</name>
</gene>
<proteinExistence type="predicted"/>
<organism evidence="1 2">
    <name type="scientific">Chryseobacterium oleae</name>
    <dbReference type="NCBI Taxonomy" id="491207"/>
    <lineage>
        <taxon>Bacteria</taxon>
        <taxon>Pseudomonadati</taxon>
        <taxon>Bacteroidota</taxon>
        <taxon>Flavobacteriia</taxon>
        <taxon>Flavobacteriales</taxon>
        <taxon>Weeksellaceae</taxon>
        <taxon>Chryseobacterium group</taxon>
        <taxon>Chryseobacterium</taxon>
    </lineage>
</organism>
<evidence type="ECO:0000313" key="2">
    <source>
        <dbReference type="Proteomes" id="UP000198769"/>
    </source>
</evidence>
<dbReference type="GO" id="GO:0043565">
    <property type="term" value="F:sequence-specific DNA binding"/>
    <property type="evidence" value="ECO:0007669"/>
    <property type="project" value="InterPro"/>
</dbReference>
<dbReference type="OrthoDB" id="1260127at2"/>
<name>A0A1I4YRZ1_CHROL</name>
<evidence type="ECO:0008006" key="3">
    <source>
        <dbReference type="Google" id="ProtNLM"/>
    </source>
</evidence>
<keyword evidence="2" id="KW-1185">Reference proteome</keyword>
<dbReference type="EMBL" id="FOVD01000003">
    <property type="protein sequence ID" value="SFN40781.1"/>
    <property type="molecule type" value="Genomic_DNA"/>
</dbReference>
<accession>A0A1I4YRZ1</accession>
<dbReference type="Proteomes" id="UP000198769">
    <property type="component" value="Unassembled WGS sequence"/>
</dbReference>
<reference evidence="2" key="1">
    <citation type="submission" date="2016-10" db="EMBL/GenBank/DDBJ databases">
        <authorList>
            <person name="Varghese N."/>
            <person name="Submissions S."/>
        </authorList>
    </citation>
    <scope>NUCLEOTIDE SEQUENCE [LARGE SCALE GENOMIC DNA]</scope>
    <source>
        <strain evidence="2">DSM 25575</strain>
    </source>
</reference>
<dbReference type="RefSeq" id="WP_090025014.1">
    <property type="nucleotide sequence ID" value="NZ_FOVD01000003.1"/>
</dbReference>
<dbReference type="InterPro" id="IPR010921">
    <property type="entry name" value="Trp_repressor/repl_initiator"/>
</dbReference>
<dbReference type="SUPFAM" id="SSF48295">
    <property type="entry name" value="TrpR-like"/>
    <property type="match status" value="1"/>
</dbReference>
<dbReference type="AlphaFoldDB" id="A0A1I4YRZ1"/>
<sequence>MKNSEPDYKRIYTDLIERKQPKNSQKCLKILSKKTLSYLDIITINDLISENNTKEARIQNQRHRSYNQAAIFEILNYQKNNYLNNKELALHFNLSRNTVAKWKKMFSV</sequence>